<dbReference type="PANTHER" id="PTHR13077">
    <property type="entry name" value="SELENOPROTEIN F"/>
    <property type="match status" value="1"/>
</dbReference>
<dbReference type="Pfam" id="PF08806">
    <property type="entry name" value="Sep15_SelM"/>
    <property type="match status" value="1"/>
</dbReference>
<evidence type="ECO:0000313" key="9">
    <source>
        <dbReference type="EMBL" id="CAD7281551.1"/>
    </source>
</evidence>
<dbReference type="GO" id="GO:0005788">
    <property type="term" value="C:endoplasmic reticulum lumen"/>
    <property type="evidence" value="ECO:0007669"/>
    <property type="project" value="UniProtKB-SubCell"/>
</dbReference>
<accession>A0A7R9BWV8</accession>
<dbReference type="Proteomes" id="UP000678499">
    <property type="component" value="Unassembled WGS sequence"/>
</dbReference>
<proteinExistence type="inferred from homology"/>
<dbReference type="GO" id="GO:0016491">
    <property type="term" value="F:oxidoreductase activity"/>
    <property type="evidence" value="ECO:0007669"/>
    <property type="project" value="TreeGrafter"/>
</dbReference>
<keyword evidence="3 7" id="KW-0732">Signal</keyword>
<feature type="domain" description="Selenoprotein F/M" evidence="8">
    <location>
        <begin position="83"/>
        <end position="138"/>
    </location>
</feature>
<dbReference type="EMBL" id="CAJPEX010002967">
    <property type="protein sequence ID" value="CAG0921703.1"/>
    <property type="molecule type" value="Genomic_DNA"/>
</dbReference>
<evidence type="ECO:0000256" key="2">
    <source>
        <dbReference type="ARBA" id="ARBA00005742"/>
    </source>
</evidence>
<dbReference type="InterPro" id="IPR039992">
    <property type="entry name" value="Sep15_SelM"/>
</dbReference>
<name>A0A7R9BWV8_9CRUS</name>
<dbReference type="EMBL" id="OA885004">
    <property type="protein sequence ID" value="CAD7281551.1"/>
    <property type="molecule type" value="Genomic_DNA"/>
</dbReference>
<dbReference type="InterPro" id="IPR036249">
    <property type="entry name" value="Thioredoxin-like_sf"/>
</dbReference>
<evidence type="ECO:0000259" key="8">
    <source>
        <dbReference type="Pfam" id="PF08806"/>
    </source>
</evidence>
<keyword evidence="10" id="KW-1185">Reference proteome</keyword>
<dbReference type="Gene3D" id="3.40.30.50">
    <property type="entry name" value="Sep15/SelM thioredoxin-like domain, active-site redox motif"/>
    <property type="match status" value="1"/>
</dbReference>
<evidence type="ECO:0000256" key="4">
    <source>
        <dbReference type="ARBA" id="ARBA00022824"/>
    </source>
</evidence>
<comment type="subcellular location">
    <subcellularLocation>
        <location evidence="1">Endoplasmic reticulum lumen</location>
    </subcellularLocation>
</comment>
<dbReference type="InterPro" id="IPR014912">
    <property type="entry name" value="Sep15_SelM_dom"/>
</dbReference>
<evidence type="ECO:0000256" key="1">
    <source>
        <dbReference type="ARBA" id="ARBA00004319"/>
    </source>
</evidence>
<evidence type="ECO:0000256" key="6">
    <source>
        <dbReference type="ARBA" id="ARBA00040775"/>
    </source>
</evidence>
<dbReference type="SUPFAM" id="SSF52833">
    <property type="entry name" value="Thioredoxin-like"/>
    <property type="match status" value="1"/>
</dbReference>
<dbReference type="InterPro" id="IPR038219">
    <property type="entry name" value="Sep15/SelM_sf"/>
</dbReference>
<protein>
    <recommendedName>
        <fullName evidence="6">Selenoprotein F</fullName>
    </recommendedName>
</protein>
<evidence type="ECO:0000256" key="5">
    <source>
        <dbReference type="ARBA" id="ARBA00022933"/>
    </source>
</evidence>
<organism evidence="9">
    <name type="scientific">Notodromas monacha</name>
    <dbReference type="NCBI Taxonomy" id="399045"/>
    <lineage>
        <taxon>Eukaryota</taxon>
        <taxon>Metazoa</taxon>
        <taxon>Ecdysozoa</taxon>
        <taxon>Arthropoda</taxon>
        <taxon>Crustacea</taxon>
        <taxon>Oligostraca</taxon>
        <taxon>Ostracoda</taxon>
        <taxon>Podocopa</taxon>
        <taxon>Podocopida</taxon>
        <taxon>Cypridocopina</taxon>
        <taxon>Cypridoidea</taxon>
        <taxon>Cyprididae</taxon>
        <taxon>Notodromas</taxon>
    </lineage>
</organism>
<dbReference type="PANTHER" id="PTHR13077:SF6">
    <property type="entry name" value="SELENOPROTEIN F"/>
    <property type="match status" value="1"/>
</dbReference>
<feature type="chain" id="PRO_5036210388" description="Selenoprotein F" evidence="7">
    <location>
        <begin position="23"/>
        <end position="155"/>
    </location>
</feature>
<feature type="signal peptide" evidence="7">
    <location>
        <begin position="1"/>
        <end position="22"/>
    </location>
</feature>
<gene>
    <name evidence="9" type="ORF">NMOB1V02_LOCUS9195</name>
</gene>
<comment type="similarity">
    <text evidence="2">Belongs to the selenoprotein M/F family.</text>
</comment>
<reference evidence="9" key="1">
    <citation type="submission" date="2020-11" db="EMBL/GenBank/DDBJ databases">
        <authorList>
            <person name="Tran Van P."/>
        </authorList>
    </citation>
    <scope>NUCLEOTIDE SEQUENCE</scope>
</reference>
<keyword evidence="4" id="KW-0256">Endoplasmic reticulum</keyword>
<sequence length="155" mass="17241">MYSGTLAAFAAATLAVIDFALAELSVEECRELGLNRANLMCTSCDQLSSFDLEPLLESCKQCCQKDTSSTSVKRYARASLQVSFVKSDRPEKFPGLTVQYKRGQDPVVKLMNAVGEVQETLAIDKWTTDTLEEFLLEYLDSDPSIIHFDHSSNEL</sequence>
<evidence type="ECO:0000313" key="10">
    <source>
        <dbReference type="Proteomes" id="UP000678499"/>
    </source>
</evidence>
<dbReference type="OrthoDB" id="1910009at2759"/>
<evidence type="ECO:0000256" key="7">
    <source>
        <dbReference type="SAM" id="SignalP"/>
    </source>
</evidence>
<keyword evidence="5" id="KW-0712">Selenocysteine</keyword>
<evidence type="ECO:0000256" key="3">
    <source>
        <dbReference type="ARBA" id="ARBA00022729"/>
    </source>
</evidence>
<dbReference type="AlphaFoldDB" id="A0A7R9BWV8"/>